<accession>A0AAP9DVS0</accession>
<dbReference type="AlphaFoldDB" id="A0AAP9DVS0"/>
<sequence>MQKRIVILAAAVLLAGWGMFYVYDHYFNEAGILDRVMLQSGYVLIEKEKPVSVALEVMPEWIPAQEEAESSKLRMELAKRNETTFVTHSESSTPKRRPLPMVSMVTGPEQASDSPSPPTNTIKLRMGLLSSTKA</sequence>
<gene>
    <name evidence="3" type="ORF">FLT43_18535</name>
    <name evidence="2" type="ORF">M5W83_13470</name>
</gene>
<dbReference type="EMBL" id="JAMDMM010000024">
    <property type="protein sequence ID" value="MCY9608152.1"/>
    <property type="molecule type" value="Genomic_DNA"/>
</dbReference>
<evidence type="ECO:0000256" key="1">
    <source>
        <dbReference type="SAM" id="MobiDB-lite"/>
    </source>
</evidence>
<feature type="compositionally biased region" description="Polar residues" evidence="1">
    <location>
        <begin position="83"/>
        <end position="92"/>
    </location>
</feature>
<reference evidence="2 5" key="2">
    <citation type="submission" date="2022-05" db="EMBL/GenBank/DDBJ databases">
        <title>Genome Sequencing of Bee-Associated Microbes.</title>
        <authorList>
            <person name="Dunlap C."/>
        </authorList>
    </citation>
    <scope>NUCLEOTIDE SEQUENCE [LARGE SCALE GENOMIC DNA]</scope>
    <source>
        <strain evidence="2 5">NRRL B-14613</strain>
    </source>
</reference>
<keyword evidence="5" id="KW-1185">Reference proteome</keyword>
<dbReference type="GeneID" id="76997961"/>
<evidence type="ECO:0000313" key="2">
    <source>
        <dbReference type="EMBL" id="MCY9608152.1"/>
    </source>
</evidence>
<name>A0AAP9DVS0_PANTH</name>
<evidence type="ECO:0000313" key="4">
    <source>
        <dbReference type="Proteomes" id="UP000315377"/>
    </source>
</evidence>
<proteinExistence type="predicted"/>
<evidence type="ECO:0000313" key="3">
    <source>
        <dbReference type="EMBL" id="QDM45250.1"/>
    </source>
</evidence>
<feature type="region of interest" description="Disordered" evidence="1">
    <location>
        <begin position="82"/>
        <end position="134"/>
    </location>
</feature>
<feature type="compositionally biased region" description="Polar residues" evidence="1">
    <location>
        <begin position="109"/>
        <end position="122"/>
    </location>
</feature>
<reference evidence="3 4" key="1">
    <citation type="submission" date="2019-07" db="EMBL/GenBank/DDBJ databases">
        <title>Paenibacillus thiaminolyticus NRRL B-4156.</title>
        <authorList>
            <person name="Hehnly C."/>
            <person name="Zhang L."/>
        </authorList>
    </citation>
    <scope>NUCLEOTIDE SEQUENCE [LARGE SCALE GENOMIC DNA]</scope>
    <source>
        <strain evidence="3 4">NRRL B-4156</strain>
    </source>
</reference>
<evidence type="ECO:0000313" key="5">
    <source>
        <dbReference type="Proteomes" id="UP001209276"/>
    </source>
</evidence>
<protein>
    <submittedName>
        <fullName evidence="3">Uncharacterized protein</fullName>
    </submittedName>
</protein>
<dbReference type="EMBL" id="CP041405">
    <property type="protein sequence ID" value="QDM45250.1"/>
    <property type="molecule type" value="Genomic_DNA"/>
</dbReference>
<dbReference type="RefSeq" id="WP_087444179.1">
    <property type="nucleotide sequence ID" value="NZ_CABMNB010000039.1"/>
</dbReference>
<dbReference type="Proteomes" id="UP001209276">
    <property type="component" value="Unassembled WGS sequence"/>
</dbReference>
<organism evidence="3 4">
    <name type="scientific">Paenibacillus thiaminolyticus</name>
    <name type="common">Bacillus thiaminolyticus</name>
    <dbReference type="NCBI Taxonomy" id="49283"/>
    <lineage>
        <taxon>Bacteria</taxon>
        <taxon>Bacillati</taxon>
        <taxon>Bacillota</taxon>
        <taxon>Bacilli</taxon>
        <taxon>Bacillales</taxon>
        <taxon>Paenibacillaceae</taxon>
        <taxon>Paenibacillus</taxon>
    </lineage>
</organism>
<dbReference type="Proteomes" id="UP000315377">
    <property type="component" value="Chromosome"/>
</dbReference>